<protein>
    <submittedName>
        <fullName evidence="12">Phosphomannomutase</fullName>
    </submittedName>
</protein>
<keyword evidence="5 7" id="KW-0460">Magnesium</keyword>
<dbReference type="SUPFAM" id="SSF53738">
    <property type="entry name" value="Phosphoglucomutase, first 3 domains"/>
    <property type="match status" value="3"/>
</dbReference>
<dbReference type="OrthoDB" id="9806956at2"/>
<dbReference type="InterPro" id="IPR005844">
    <property type="entry name" value="A-D-PHexomutase_a/b/a-I"/>
</dbReference>
<dbReference type="InterPro" id="IPR036900">
    <property type="entry name" value="A-D-PHexomutase_C_sf"/>
</dbReference>
<dbReference type="InterPro" id="IPR005843">
    <property type="entry name" value="A-D-PHexomutase_C"/>
</dbReference>
<dbReference type="GO" id="GO:0008973">
    <property type="term" value="F:phosphopentomutase activity"/>
    <property type="evidence" value="ECO:0007669"/>
    <property type="project" value="TreeGrafter"/>
</dbReference>
<proteinExistence type="inferred from homology"/>
<evidence type="ECO:0000259" key="11">
    <source>
        <dbReference type="Pfam" id="PF02880"/>
    </source>
</evidence>
<dbReference type="Pfam" id="PF00408">
    <property type="entry name" value="PGM_PMM_IV"/>
    <property type="match status" value="1"/>
</dbReference>
<dbReference type="CDD" id="cd05799">
    <property type="entry name" value="PGM2"/>
    <property type="match status" value="1"/>
</dbReference>
<dbReference type="RefSeq" id="WP_045526974.1">
    <property type="nucleotide sequence ID" value="NZ_CP011043.1"/>
</dbReference>
<feature type="domain" description="Alpha-D-phosphohexomutase alpha/beta/alpha" evidence="10">
    <location>
        <begin position="227"/>
        <end position="330"/>
    </location>
</feature>
<keyword evidence="3" id="KW-0597">Phosphoprotein</keyword>
<dbReference type="Gene3D" id="3.30.310.50">
    <property type="entry name" value="Alpha-D-phosphohexomutase, C-terminal domain"/>
    <property type="match status" value="1"/>
</dbReference>
<dbReference type="Pfam" id="PF02880">
    <property type="entry name" value="PGM_PMM_III"/>
    <property type="match status" value="1"/>
</dbReference>
<dbReference type="GO" id="GO:0005975">
    <property type="term" value="P:carbohydrate metabolic process"/>
    <property type="evidence" value="ECO:0007669"/>
    <property type="project" value="InterPro"/>
</dbReference>
<dbReference type="PRINTS" id="PR00509">
    <property type="entry name" value="PGMPMM"/>
</dbReference>
<comment type="similarity">
    <text evidence="2 7">Belongs to the phosphohexose mutase family.</text>
</comment>
<dbReference type="PROSITE" id="PS00710">
    <property type="entry name" value="PGM_PMM"/>
    <property type="match status" value="1"/>
</dbReference>
<evidence type="ECO:0000259" key="10">
    <source>
        <dbReference type="Pfam" id="PF02879"/>
    </source>
</evidence>
<sequence length="567" mass="60577">MSREEAAALVAAARAWQAQDPDPITRAEVDELLALVDGTAAGASAADREQAAAGIRDRFQTRLQFGTAGLRGELGAGPNRMNRVLVAQAAAGFADYLRSRSPRPSIVVGYDGRHNSRVFAEDTARIMAGAGVRTVLLPRALPTPVLAYAVKHLAVSAGVMVTASHNPARDNGYKVYLGDEDHGAQIVSPADRDIAAFIHKAAGERTVQQLPMADDFEIAPETLIDSYVRETADLFAAPLAPLKWVYTPLHGVGWETAARVFDAVGVDAPVVVAAQADPDPDFPTVEFPNPEEPGALDLAFEAAVRSDAELIIANDPDADRLAVAIADEHGAWRRLSGNEVGMLLGLGIAERYAADGNTGTFASSLVSSPALEVVARELGFGYHETLTGFKWISRVPDLIYGYEEALGYLVAPWITSDKDGISAAVAVLHGVMLLKSRGQTIDDYDREFAERFGSFASDQISVRVTDLAVIPRIMAKLRQSPPASIGSRHVERMDDLAEGTADLPPSDVLRFHLGDGARLIVRPSGTEPKIKVYLDAQSTEGTVAERRDAARAIVADLAQAVPLLLEV</sequence>
<evidence type="ECO:0000256" key="7">
    <source>
        <dbReference type="RuleBase" id="RU004326"/>
    </source>
</evidence>
<feature type="domain" description="Alpha-D-phosphohexomutase alpha/beta/alpha" evidence="9">
    <location>
        <begin position="63"/>
        <end position="201"/>
    </location>
</feature>
<dbReference type="PATRIC" id="fig|33014.5.peg.794"/>
<evidence type="ECO:0000256" key="6">
    <source>
        <dbReference type="ARBA" id="ARBA00023235"/>
    </source>
</evidence>
<dbReference type="SUPFAM" id="SSF55957">
    <property type="entry name" value="Phosphoglucomutase, C-terminal domain"/>
    <property type="match status" value="1"/>
</dbReference>
<dbReference type="EMBL" id="CP011043">
    <property type="protein sequence ID" value="AJW78363.1"/>
    <property type="molecule type" value="Genomic_DNA"/>
</dbReference>
<dbReference type="InterPro" id="IPR005846">
    <property type="entry name" value="A-D-PHexomutase_a/b/a-III"/>
</dbReference>
<dbReference type="KEGG" id="cmh:VO01_03795"/>
<name>A0A0D5CFD3_9MICO</name>
<evidence type="ECO:0000256" key="4">
    <source>
        <dbReference type="ARBA" id="ARBA00022723"/>
    </source>
</evidence>
<reference evidence="12 13" key="1">
    <citation type="journal article" date="2015" name="Genome Announc.">
        <title>Complete Genome Sequence of Clavibacter michiganensis subsp. insidiosus R1-1 Using PacBio Single-Molecule Real-Time Technology.</title>
        <authorList>
            <person name="Lu Y."/>
            <person name="Samac D.A."/>
            <person name="Glazebrook J."/>
            <person name="Ishimaru C.A."/>
        </authorList>
    </citation>
    <scope>NUCLEOTIDE SEQUENCE [LARGE SCALE GENOMIC DNA]</scope>
    <source>
        <strain evidence="12 13">R1-1</strain>
    </source>
</reference>
<feature type="domain" description="Alpha-D-phosphohexomutase C-terminal" evidence="8">
    <location>
        <begin position="462"/>
        <end position="549"/>
    </location>
</feature>
<evidence type="ECO:0000313" key="12">
    <source>
        <dbReference type="EMBL" id="AJW78363.1"/>
    </source>
</evidence>
<evidence type="ECO:0000256" key="5">
    <source>
        <dbReference type="ARBA" id="ARBA00022842"/>
    </source>
</evidence>
<dbReference type="Proteomes" id="UP000032604">
    <property type="component" value="Chromosome"/>
</dbReference>
<dbReference type="PANTHER" id="PTHR45745">
    <property type="entry name" value="PHOSPHOMANNOMUTASE 45A"/>
    <property type="match status" value="1"/>
</dbReference>
<comment type="cofactor">
    <cofactor evidence="1">
        <name>Mg(2+)</name>
        <dbReference type="ChEBI" id="CHEBI:18420"/>
    </cofactor>
</comment>
<evidence type="ECO:0000259" key="9">
    <source>
        <dbReference type="Pfam" id="PF02878"/>
    </source>
</evidence>
<dbReference type="Gene3D" id="3.40.120.10">
    <property type="entry name" value="Alpha-D-Glucose-1,6-Bisphosphate, subunit A, domain 3"/>
    <property type="match status" value="3"/>
</dbReference>
<keyword evidence="6" id="KW-0413">Isomerase</keyword>
<evidence type="ECO:0000256" key="2">
    <source>
        <dbReference type="ARBA" id="ARBA00010231"/>
    </source>
</evidence>
<dbReference type="GO" id="GO:0000287">
    <property type="term" value="F:magnesium ion binding"/>
    <property type="evidence" value="ECO:0007669"/>
    <property type="project" value="InterPro"/>
</dbReference>
<feature type="domain" description="Alpha-D-phosphohexomutase alpha/beta/alpha" evidence="11">
    <location>
        <begin position="337"/>
        <end position="443"/>
    </location>
</feature>
<evidence type="ECO:0000259" key="8">
    <source>
        <dbReference type="Pfam" id="PF00408"/>
    </source>
</evidence>
<evidence type="ECO:0000313" key="13">
    <source>
        <dbReference type="Proteomes" id="UP000032604"/>
    </source>
</evidence>
<accession>A0A0D5CFD3</accession>
<dbReference type="InterPro" id="IPR005841">
    <property type="entry name" value="Alpha-D-phosphohexomutase_SF"/>
</dbReference>
<dbReference type="Pfam" id="PF02879">
    <property type="entry name" value="PGM_PMM_II"/>
    <property type="match status" value="1"/>
</dbReference>
<gene>
    <name evidence="12" type="ORF">VO01_03795</name>
</gene>
<dbReference type="Pfam" id="PF02878">
    <property type="entry name" value="PGM_PMM_I"/>
    <property type="match status" value="1"/>
</dbReference>
<dbReference type="GO" id="GO:0006166">
    <property type="term" value="P:purine ribonucleoside salvage"/>
    <property type="evidence" value="ECO:0007669"/>
    <property type="project" value="TreeGrafter"/>
</dbReference>
<dbReference type="PANTHER" id="PTHR45745:SF1">
    <property type="entry name" value="PHOSPHOGLUCOMUTASE 2B-RELATED"/>
    <property type="match status" value="1"/>
</dbReference>
<dbReference type="AlphaFoldDB" id="A0A0D5CFD3"/>
<keyword evidence="4 7" id="KW-0479">Metal-binding</keyword>
<dbReference type="HOGENOM" id="CLU_016950_0_2_11"/>
<evidence type="ECO:0000256" key="1">
    <source>
        <dbReference type="ARBA" id="ARBA00001946"/>
    </source>
</evidence>
<evidence type="ECO:0000256" key="3">
    <source>
        <dbReference type="ARBA" id="ARBA00022553"/>
    </source>
</evidence>
<dbReference type="InterPro" id="IPR016066">
    <property type="entry name" value="A-D-PHexomutase_CS"/>
</dbReference>
<organism evidence="12 13">
    <name type="scientific">Clavibacter michiganensis subsp. insidiosus</name>
    <dbReference type="NCBI Taxonomy" id="33014"/>
    <lineage>
        <taxon>Bacteria</taxon>
        <taxon>Bacillati</taxon>
        <taxon>Actinomycetota</taxon>
        <taxon>Actinomycetes</taxon>
        <taxon>Micrococcales</taxon>
        <taxon>Microbacteriaceae</taxon>
        <taxon>Clavibacter</taxon>
    </lineage>
</organism>
<dbReference type="InterPro" id="IPR016055">
    <property type="entry name" value="A-D-PHexomutase_a/b/a-I/II/III"/>
</dbReference>
<dbReference type="InterPro" id="IPR005845">
    <property type="entry name" value="A-D-PHexomutase_a/b/a-II"/>
</dbReference>